<keyword evidence="6 12" id="KW-0812">Transmembrane</keyword>
<evidence type="ECO:0000256" key="10">
    <source>
        <dbReference type="ARBA" id="ARBA00023004"/>
    </source>
</evidence>
<evidence type="ECO:0000313" key="15">
    <source>
        <dbReference type="Proteomes" id="UP000218267"/>
    </source>
</evidence>
<reference evidence="14 15" key="1">
    <citation type="journal article" date="2018" name="Mar. Genomics">
        <title>Complete genome sequence of Marinifilaceae bacterium strain SPP2, isolated from the Antarctic marine sediment.</title>
        <authorList>
            <person name="Watanabe M."/>
            <person name="Kojima H."/>
            <person name="Fukui M."/>
        </authorList>
    </citation>
    <scope>NUCLEOTIDE SEQUENCE [LARGE SCALE GENOMIC DNA]</scope>
    <source>
        <strain evidence="14 15">SPP2</strain>
    </source>
</reference>
<dbReference type="PANTHER" id="PTHR30485:SF1">
    <property type="entry name" value="CYTOCHROME YDHU-RELATED"/>
    <property type="match status" value="1"/>
</dbReference>
<dbReference type="InterPro" id="IPR011577">
    <property type="entry name" value="Cyt_b561_bac/Ni-Hgenase"/>
</dbReference>
<comment type="subcellular location">
    <subcellularLocation>
        <location evidence="1">Cell membrane</location>
        <topology evidence="1">Multi-pass membrane protein</topology>
    </subcellularLocation>
</comment>
<dbReference type="InterPro" id="IPR051542">
    <property type="entry name" value="Hydrogenase_cytochrome"/>
</dbReference>
<dbReference type="Proteomes" id="UP000218267">
    <property type="component" value="Chromosome"/>
</dbReference>
<keyword evidence="5" id="KW-0349">Heme</keyword>
<keyword evidence="11 12" id="KW-0472">Membrane</keyword>
<feature type="transmembrane region" description="Helical" evidence="12">
    <location>
        <begin position="125"/>
        <end position="147"/>
    </location>
</feature>
<dbReference type="RefSeq" id="WP_096432236.1">
    <property type="nucleotide sequence ID" value="NZ_AP018042.1"/>
</dbReference>
<dbReference type="GO" id="GO:0020037">
    <property type="term" value="F:heme binding"/>
    <property type="evidence" value="ECO:0007669"/>
    <property type="project" value="TreeGrafter"/>
</dbReference>
<reference evidence="15" key="2">
    <citation type="journal article" date="2020" name="Antonie Van Leeuwenhoek">
        <title>Labilibaculum antarcticum sp. nov., a novel facultative anaerobic, psychrotorelant bacterium isolated from marine sediment of Antarctica.</title>
        <authorList>
            <person name="Watanabe M."/>
            <person name="Kojima H."/>
            <person name="Fukui M."/>
        </authorList>
    </citation>
    <scope>NUCLEOTIDE SEQUENCE [LARGE SCALE GENOMIC DNA]</scope>
    <source>
        <strain evidence="15">SPP2</strain>
    </source>
</reference>
<evidence type="ECO:0000256" key="4">
    <source>
        <dbReference type="ARBA" id="ARBA00022475"/>
    </source>
</evidence>
<gene>
    <name evidence="14" type="ORF">ALGA_3877</name>
</gene>
<dbReference type="KEGG" id="mbas:ALGA_3877"/>
<dbReference type="AlphaFoldDB" id="A0A1Y1CNY7"/>
<keyword evidence="9 12" id="KW-1133">Transmembrane helix</keyword>
<comment type="similarity">
    <text evidence="2">Belongs to the HupC/HyaC/HydC family.</text>
</comment>
<evidence type="ECO:0000256" key="6">
    <source>
        <dbReference type="ARBA" id="ARBA00022692"/>
    </source>
</evidence>
<evidence type="ECO:0000313" key="14">
    <source>
        <dbReference type="EMBL" id="BAX82169.1"/>
    </source>
</evidence>
<dbReference type="InterPro" id="IPR016174">
    <property type="entry name" value="Di-haem_cyt_TM"/>
</dbReference>
<dbReference type="EMBL" id="AP018042">
    <property type="protein sequence ID" value="BAX82169.1"/>
    <property type="molecule type" value="Genomic_DNA"/>
</dbReference>
<evidence type="ECO:0000256" key="8">
    <source>
        <dbReference type="ARBA" id="ARBA00022982"/>
    </source>
</evidence>
<evidence type="ECO:0000256" key="1">
    <source>
        <dbReference type="ARBA" id="ARBA00004651"/>
    </source>
</evidence>
<evidence type="ECO:0000259" key="13">
    <source>
        <dbReference type="Pfam" id="PF01292"/>
    </source>
</evidence>
<accession>A0A1Y1CNY7</accession>
<dbReference type="Gene3D" id="1.20.950.20">
    <property type="entry name" value="Transmembrane di-heme cytochromes, Chain C"/>
    <property type="match status" value="1"/>
</dbReference>
<evidence type="ECO:0000256" key="9">
    <source>
        <dbReference type="ARBA" id="ARBA00022989"/>
    </source>
</evidence>
<evidence type="ECO:0000256" key="5">
    <source>
        <dbReference type="ARBA" id="ARBA00022617"/>
    </source>
</evidence>
<name>A0A1Y1CNY7_9BACT</name>
<feature type="domain" description="Cytochrome b561 bacterial/Ni-hydrogenase" evidence="13">
    <location>
        <begin position="9"/>
        <end position="202"/>
    </location>
</feature>
<feature type="transmembrane region" description="Helical" evidence="12">
    <location>
        <begin position="53"/>
        <end position="74"/>
    </location>
</feature>
<dbReference type="SUPFAM" id="SSF81342">
    <property type="entry name" value="Transmembrane di-heme cytochromes"/>
    <property type="match status" value="1"/>
</dbReference>
<evidence type="ECO:0000256" key="7">
    <source>
        <dbReference type="ARBA" id="ARBA00022723"/>
    </source>
</evidence>
<dbReference type="GO" id="GO:0022904">
    <property type="term" value="P:respiratory electron transport chain"/>
    <property type="evidence" value="ECO:0007669"/>
    <property type="project" value="InterPro"/>
</dbReference>
<dbReference type="GO" id="GO:0009055">
    <property type="term" value="F:electron transfer activity"/>
    <property type="evidence" value="ECO:0007669"/>
    <property type="project" value="InterPro"/>
</dbReference>
<keyword evidence="15" id="KW-1185">Reference proteome</keyword>
<dbReference type="GO" id="GO:0005506">
    <property type="term" value="F:iron ion binding"/>
    <property type="evidence" value="ECO:0007669"/>
    <property type="project" value="InterPro"/>
</dbReference>
<feature type="transmembrane region" description="Helical" evidence="12">
    <location>
        <begin position="159"/>
        <end position="185"/>
    </location>
</feature>
<keyword evidence="8" id="KW-0249">Electron transport</keyword>
<keyword evidence="10" id="KW-0408">Iron</keyword>
<dbReference type="PANTHER" id="PTHR30485">
    <property type="entry name" value="NI/FE-HYDROGENASE 1 B-TYPE CYTOCHROME SUBUNIT"/>
    <property type="match status" value="1"/>
</dbReference>
<evidence type="ECO:0000256" key="3">
    <source>
        <dbReference type="ARBA" id="ARBA00022448"/>
    </source>
</evidence>
<evidence type="ECO:0000256" key="11">
    <source>
        <dbReference type="ARBA" id="ARBA00023136"/>
    </source>
</evidence>
<keyword evidence="3" id="KW-0813">Transport</keyword>
<dbReference type="InterPro" id="IPR000516">
    <property type="entry name" value="Ni-dep_Hydgase_cyt-B"/>
</dbReference>
<keyword evidence="7" id="KW-0479">Metal-binding</keyword>
<dbReference type="OrthoDB" id="1117555at2"/>
<dbReference type="GO" id="GO:0005886">
    <property type="term" value="C:plasma membrane"/>
    <property type="evidence" value="ECO:0007669"/>
    <property type="project" value="UniProtKB-SubCell"/>
</dbReference>
<dbReference type="PRINTS" id="PR00161">
    <property type="entry name" value="NIHGNASECYTB"/>
</dbReference>
<evidence type="ECO:0000256" key="12">
    <source>
        <dbReference type="SAM" id="Phobius"/>
    </source>
</evidence>
<proteinExistence type="inferred from homology"/>
<protein>
    <recommendedName>
        <fullName evidence="13">Cytochrome b561 bacterial/Ni-hydrogenase domain-containing protein</fullName>
    </recommendedName>
</protein>
<organism evidence="14 15">
    <name type="scientific">Labilibaculum antarcticum</name>
    <dbReference type="NCBI Taxonomy" id="1717717"/>
    <lineage>
        <taxon>Bacteria</taxon>
        <taxon>Pseudomonadati</taxon>
        <taxon>Bacteroidota</taxon>
        <taxon>Bacteroidia</taxon>
        <taxon>Marinilabiliales</taxon>
        <taxon>Marinifilaceae</taxon>
        <taxon>Labilibaculum</taxon>
    </lineage>
</organism>
<keyword evidence="4" id="KW-1003">Cell membrane</keyword>
<evidence type="ECO:0000256" key="2">
    <source>
        <dbReference type="ARBA" id="ARBA00008622"/>
    </source>
</evidence>
<sequence length="204" mass="23340">MASEKLYLYPIWIRIWHWLNAVLFITLLITGVSMQYSNPENPLLVSFELSVELHNLCGILISLNYLLFIFGNAFTSNGRQYKMKTEGLMTRIFNQSIYYLFGMFKKQDAPYPISAENKFNPMQRFIYSTAMYVGFPLIIASGMAMLLPEMIIPQIFGLSGLLLTAMLHVVIGFVLSLFLFIHLYVCTIGSSISSNFKSMITGWH</sequence>
<dbReference type="Pfam" id="PF01292">
    <property type="entry name" value="Ni_hydr_CYTB"/>
    <property type="match status" value="1"/>
</dbReference>
<feature type="transmembrane region" description="Helical" evidence="12">
    <location>
        <begin position="12"/>
        <end position="33"/>
    </location>
</feature>